<evidence type="ECO:0000313" key="2">
    <source>
        <dbReference type="Proteomes" id="UP000011676"/>
    </source>
</evidence>
<gene>
    <name evidence="1" type="ORF">SMU82_03531</name>
</gene>
<feature type="non-terminal residue" evidence="1">
    <location>
        <position position="1"/>
    </location>
</feature>
<dbReference type="Proteomes" id="UP000011676">
    <property type="component" value="Unassembled WGS sequence"/>
</dbReference>
<dbReference type="EMBL" id="AHSR01000014">
    <property type="protein sequence ID" value="EMC24770.1"/>
    <property type="molecule type" value="Genomic_DNA"/>
</dbReference>
<sequence>LAHKEVYLFHDIFRACSVSKIKKASKTKSQNRIRLKSHQSLRFLFFDTAFNPYSIPFFIINLQQFY</sequence>
<protein>
    <submittedName>
        <fullName evidence="1">Uncharacterized protein</fullName>
    </submittedName>
</protein>
<evidence type="ECO:0000313" key="1">
    <source>
        <dbReference type="EMBL" id="EMC24770.1"/>
    </source>
</evidence>
<accession>A0A829BIV9</accession>
<reference evidence="1 2" key="1">
    <citation type="journal article" date="2013" name="Mol. Biol. Evol.">
        <title>Evolutionary and population genomics of the cavity causing bacteria Streptococcus mutans.</title>
        <authorList>
            <person name="Cornejo O.E."/>
            <person name="Lefebure T."/>
            <person name="Pavinski Bitar P.D."/>
            <person name="Lang P."/>
            <person name="Richards V.P."/>
            <person name="Eilertson K."/>
            <person name="Do T."/>
            <person name="Beighton D."/>
            <person name="Zeng L."/>
            <person name="Ahn S.J."/>
            <person name="Burne R.A."/>
            <person name="Siepel A."/>
            <person name="Bustamante C.D."/>
            <person name="Stanhope M.J."/>
        </authorList>
    </citation>
    <scope>NUCLEOTIDE SEQUENCE [LARGE SCALE GENOMIC DNA]</scope>
    <source>
        <strain evidence="1 2">SM6</strain>
    </source>
</reference>
<name>A0A829BIV9_STRMG</name>
<proteinExistence type="predicted"/>
<organism evidence="1 2">
    <name type="scientific">Streptococcus mutans SM6</name>
    <dbReference type="NCBI Taxonomy" id="857119"/>
    <lineage>
        <taxon>Bacteria</taxon>
        <taxon>Bacillati</taxon>
        <taxon>Bacillota</taxon>
        <taxon>Bacilli</taxon>
        <taxon>Lactobacillales</taxon>
        <taxon>Streptococcaceae</taxon>
        <taxon>Streptococcus</taxon>
    </lineage>
</organism>
<comment type="caution">
    <text evidence="1">The sequence shown here is derived from an EMBL/GenBank/DDBJ whole genome shotgun (WGS) entry which is preliminary data.</text>
</comment>
<dbReference type="AlphaFoldDB" id="A0A829BIV9"/>